<evidence type="ECO:0000313" key="2">
    <source>
        <dbReference type="EMBL" id="KAG0554500.1"/>
    </source>
</evidence>
<feature type="compositionally biased region" description="Polar residues" evidence="1">
    <location>
        <begin position="20"/>
        <end position="71"/>
    </location>
</feature>
<feature type="region of interest" description="Disordered" evidence="1">
    <location>
        <begin position="1"/>
        <end position="71"/>
    </location>
</feature>
<accession>A0A8T0G611</accession>
<name>A0A8T0G611_CERPU</name>
<protein>
    <submittedName>
        <fullName evidence="2">Uncharacterized protein</fullName>
    </submittedName>
</protein>
<proteinExistence type="predicted"/>
<dbReference type="Proteomes" id="UP000822688">
    <property type="component" value="Chromosome 12"/>
</dbReference>
<keyword evidence="3" id="KW-1185">Reference proteome</keyword>
<comment type="caution">
    <text evidence="2">The sequence shown here is derived from an EMBL/GenBank/DDBJ whole genome shotgun (WGS) entry which is preliminary data.</text>
</comment>
<gene>
    <name evidence="2" type="ORF">KC19_12G095600</name>
</gene>
<dbReference type="EMBL" id="CM026433">
    <property type="protein sequence ID" value="KAG0554500.1"/>
    <property type="molecule type" value="Genomic_DNA"/>
</dbReference>
<reference evidence="2" key="1">
    <citation type="submission" date="2020-06" db="EMBL/GenBank/DDBJ databases">
        <title>WGS assembly of Ceratodon purpureus strain R40.</title>
        <authorList>
            <person name="Carey S.B."/>
            <person name="Jenkins J."/>
            <person name="Shu S."/>
            <person name="Lovell J.T."/>
            <person name="Sreedasyam A."/>
            <person name="Maumus F."/>
            <person name="Tiley G.P."/>
            <person name="Fernandez-Pozo N."/>
            <person name="Barry K."/>
            <person name="Chen C."/>
            <person name="Wang M."/>
            <person name="Lipzen A."/>
            <person name="Daum C."/>
            <person name="Saski C.A."/>
            <person name="Payton A.C."/>
            <person name="Mcbreen J.C."/>
            <person name="Conrad R.E."/>
            <person name="Kollar L.M."/>
            <person name="Olsson S."/>
            <person name="Huttunen S."/>
            <person name="Landis J.B."/>
            <person name="Wickett N.J."/>
            <person name="Johnson M.G."/>
            <person name="Rensing S.A."/>
            <person name="Grimwood J."/>
            <person name="Schmutz J."/>
            <person name="Mcdaniel S.F."/>
        </authorList>
    </citation>
    <scope>NUCLEOTIDE SEQUENCE</scope>
    <source>
        <strain evidence="2">R40</strain>
    </source>
</reference>
<dbReference type="AlphaFoldDB" id="A0A8T0G611"/>
<organism evidence="2 3">
    <name type="scientific">Ceratodon purpureus</name>
    <name type="common">Fire moss</name>
    <name type="synonym">Dicranum purpureum</name>
    <dbReference type="NCBI Taxonomy" id="3225"/>
    <lineage>
        <taxon>Eukaryota</taxon>
        <taxon>Viridiplantae</taxon>
        <taxon>Streptophyta</taxon>
        <taxon>Embryophyta</taxon>
        <taxon>Bryophyta</taxon>
        <taxon>Bryophytina</taxon>
        <taxon>Bryopsida</taxon>
        <taxon>Dicranidae</taxon>
        <taxon>Pseudoditrichales</taxon>
        <taxon>Ditrichaceae</taxon>
        <taxon>Ceratodon</taxon>
    </lineage>
</organism>
<sequence length="122" mass="13717">MLTKHRASPNSTDTSHRNSHQSINTSKTQLSNKTASQHPPTQSNNASNLHKLVQSKSTPSQNQHCNLHNCTPTLTKLNQTHQPMNQTHFKTNTDSTIIQKLKPSHHNCPKTFSFKKTKLTLS</sequence>
<evidence type="ECO:0000313" key="3">
    <source>
        <dbReference type="Proteomes" id="UP000822688"/>
    </source>
</evidence>
<evidence type="ECO:0000256" key="1">
    <source>
        <dbReference type="SAM" id="MobiDB-lite"/>
    </source>
</evidence>